<keyword evidence="13" id="KW-0998">Cell outer membrane</keyword>
<keyword evidence="10" id="KW-0626">Porin</keyword>
<protein>
    <submittedName>
        <fullName evidence="17">Sugar transporter</fullName>
    </submittedName>
</protein>
<sequence>MPKQAAQSRTLFRRFSLASLFLVLVIGLGTTSCIPQKDLTYLQVEEGQQADSLYSIQRQKYVIQENDILNVTVRSFSEEASVAFNNARTQNLQNVGDGYFYITGYSVDSEGRIELPVVGSVLVEGLTIEEAKVVINEKLSLYFQEDAIFTSVQLSGIRFSVIGEVNRPGKYTIYQNQANIFEALALAGDANIYGKRREVQIIRQYPEGVRVIDLDLTDVSVLTNPDFMVQPNDVINVKPMKQKSWGIGEKGFTSFVQTLSIISSVLLIAVSLRNLSN</sequence>
<keyword evidence="5 17" id="KW-0762">Sugar transport</keyword>
<evidence type="ECO:0000256" key="1">
    <source>
        <dbReference type="ARBA" id="ARBA00004571"/>
    </source>
</evidence>
<keyword evidence="12" id="KW-0564">Palmitate</keyword>
<dbReference type="PANTHER" id="PTHR33619:SF3">
    <property type="entry name" value="POLYSACCHARIDE EXPORT PROTEIN GFCE-RELATED"/>
    <property type="match status" value="1"/>
</dbReference>
<evidence type="ECO:0000256" key="8">
    <source>
        <dbReference type="ARBA" id="ARBA00023047"/>
    </source>
</evidence>
<dbReference type="GO" id="GO:0015159">
    <property type="term" value="F:polysaccharide transmembrane transporter activity"/>
    <property type="evidence" value="ECO:0007669"/>
    <property type="project" value="InterPro"/>
</dbReference>
<dbReference type="GO" id="GO:0009279">
    <property type="term" value="C:cell outer membrane"/>
    <property type="evidence" value="ECO:0007669"/>
    <property type="project" value="UniProtKB-SubCell"/>
</dbReference>
<evidence type="ECO:0000313" key="17">
    <source>
        <dbReference type="EMBL" id="KAB2817592.1"/>
    </source>
</evidence>
<evidence type="ECO:0000256" key="11">
    <source>
        <dbReference type="ARBA" id="ARBA00023136"/>
    </source>
</evidence>
<evidence type="ECO:0000256" key="5">
    <source>
        <dbReference type="ARBA" id="ARBA00022597"/>
    </source>
</evidence>
<evidence type="ECO:0000256" key="10">
    <source>
        <dbReference type="ARBA" id="ARBA00023114"/>
    </source>
</evidence>
<comment type="similarity">
    <text evidence="2">Belongs to the BexD/CtrA/VexA family.</text>
</comment>
<gene>
    <name evidence="17" type="ORF">F8C82_04105</name>
</gene>
<evidence type="ECO:0000256" key="12">
    <source>
        <dbReference type="ARBA" id="ARBA00023139"/>
    </source>
</evidence>
<evidence type="ECO:0000256" key="14">
    <source>
        <dbReference type="ARBA" id="ARBA00023288"/>
    </source>
</evidence>
<dbReference type="Pfam" id="PF02563">
    <property type="entry name" value="Poly_export"/>
    <property type="match status" value="1"/>
</dbReference>
<dbReference type="Proteomes" id="UP000484164">
    <property type="component" value="Unassembled WGS sequence"/>
</dbReference>
<keyword evidence="9" id="KW-0406">Ion transport</keyword>
<keyword evidence="8" id="KW-0625">Polysaccharide transport</keyword>
<name>A0A6L3ZHW9_9FLAO</name>
<dbReference type="PROSITE" id="PS51257">
    <property type="entry name" value="PROKAR_LIPOPROTEIN"/>
    <property type="match status" value="1"/>
</dbReference>
<reference evidence="17 18" key="1">
    <citation type="submission" date="2019-10" db="EMBL/GenBank/DDBJ databases">
        <title>Genome sequence of Phaeocystidibacter marisrubri JCM30614 (type strain).</title>
        <authorList>
            <person name="Bowman J.P."/>
        </authorList>
    </citation>
    <scope>NUCLEOTIDE SEQUENCE [LARGE SCALE GENOMIC DNA]</scope>
    <source>
        <strain evidence="17 18">JCM 30614</strain>
    </source>
</reference>
<evidence type="ECO:0000256" key="13">
    <source>
        <dbReference type="ARBA" id="ARBA00023237"/>
    </source>
</evidence>
<dbReference type="GO" id="GO:0046930">
    <property type="term" value="C:pore complex"/>
    <property type="evidence" value="ECO:0007669"/>
    <property type="project" value="UniProtKB-KW"/>
</dbReference>
<accession>A0A6L3ZHW9</accession>
<keyword evidence="11" id="KW-0472">Membrane</keyword>
<dbReference type="InterPro" id="IPR003715">
    <property type="entry name" value="Poly_export_N"/>
</dbReference>
<evidence type="ECO:0000256" key="3">
    <source>
        <dbReference type="ARBA" id="ARBA00022448"/>
    </source>
</evidence>
<dbReference type="AlphaFoldDB" id="A0A6L3ZHW9"/>
<dbReference type="EMBL" id="WBVQ01000001">
    <property type="protein sequence ID" value="KAB2817592.1"/>
    <property type="molecule type" value="Genomic_DNA"/>
</dbReference>
<dbReference type="GO" id="GO:0015288">
    <property type="term" value="F:porin activity"/>
    <property type="evidence" value="ECO:0007669"/>
    <property type="project" value="UniProtKB-KW"/>
</dbReference>
<evidence type="ECO:0000256" key="4">
    <source>
        <dbReference type="ARBA" id="ARBA00022452"/>
    </source>
</evidence>
<dbReference type="RefSeq" id="WP_151692253.1">
    <property type="nucleotide sequence ID" value="NZ_BMGX01000002.1"/>
</dbReference>
<comment type="caution">
    <text evidence="17">The sequence shown here is derived from an EMBL/GenBank/DDBJ whole genome shotgun (WGS) entry which is preliminary data.</text>
</comment>
<dbReference type="PANTHER" id="PTHR33619">
    <property type="entry name" value="POLYSACCHARIDE EXPORT PROTEIN GFCE-RELATED"/>
    <property type="match status" value="1"/>
</dbReference>
<evidence type="ECO:0000259" key="15">
    <source>
        <dbReference type="Pfam" id="PF02563"/>
    </source>
</evidence>
<dbReference type="OrthoDB" id="1445882at2"/>
<keyword evidence="14" id="KW-0449">Lipoprotein</keyword>
<evidence type="ECO:0000256" key="6">
    <source>
        <dbReference type="ARBA" id="ARBA00022692"/>
    </source>
</evidence>
<dbReference type="GO" id="GO:0006811">
    <property type="term" value="P:monoatomic ion transport"/>
    <property type="evidence" value="ECO:0007669"/>
    <property type="project" value="UniProtKB-KW"/>
</dbReference>
<proteinExistence type="inferred from homology"/>
<dbReference type="InterPro" id="IPR049712">
    <property type="entry name" value="Poly_export"/>
</dbReference>
<feature type="domain" description="Polysaccharide export protein N-terminal" evidence="15">
    <location>
        <begin position="57"/>
        <end position="145"/>
    </location>
</feature>
<evidence type="ECO:0000259" key="16">
    <source>
        <dbReference type="Pfam" id="PF22461"/>
    </source>
</evidence>
<keyword evidence="18" id="KW-1185">Reference proteome</keyword>
<organism evidence="17 18">
    <name type="scientific">Phaeocystidibacter marisrubri</name>
    <dbReference type="NCBI Taxonomy" id="1577780"/>
    <lineage>
        <taxon>Bacteria</taxon>
        <taxon>Pseudomonadati</taxon>
        <taxon>Bacteroidota</taxon>
        <taxon>Flavobacteriia</taxon>
        <taxon>Flavobacteriales</taxon>
        <taxon>Phaeocystidibacteraceae</taxon>
        <taxon>Phaeocystidibacter</taxon>
    </lineage>
</organism>
<keyword evidence="7" id="KW-0732">Signal</keyword>
<dbReference type="Gene3D" id="3.30.1950.10">
    <property type="entry name" value="wza like domain"/>
    <property type="match status" value="1"/>
</dbReference>
<dbReference type="Gene3D" id="3.10.560.10">
    <property type="entry name" value="Outer membrane lipoprotein wza domain like"/>
    <property type="match status" value="1"/>
</dbReference>
<keyword evidence="4" id="KW-1134">Transmembrane beta strand</keyword>
<keyword evidence="6" id="KW-0812">Transmembrane</keyword>
<comment type="subcellular location">
    <subcellularLocation>
        <location evidence="1">Cell outer membrane</location>
        <topology evidence="1">Multi-pass membrane protein</topology>
    </subcellularLocation>
</comment>
<evidence type="ECO:0000256" key="7">
    <source>
        <dbReference type="ARBA" id="ARBA00022729"/>
    </source>
</evidence>
<feature type="domain" description="SLBB" evidence="16">
    <location>
        <begin position="158"/>
        <end position="237"/>
    </location>
</feature>
<dbReference type="InterPro" id="IPR054765">
    <property type="entry name" value="SLBB_dom"/>
</dbReference>
<evidence type="ECO:0000256" key="2">
    <source>
        <dbReference type="ARBA" id="ARBA00009450"/>
    </source>
</evidence>
<dbReference type="Pfam" id="PF22461">
    <property type="entry name" value="SLBB_2"/>
    <property type="match status" value="1"/>
</dbReference>
<evidence type="ECO:0000313" key="18">
    <source>
        <dbReference type="Proteomes" id="UP000484164"/>
    </source>
</evidence>
<keyword evidence="3" id="KW-0813">Transport</keyword>
<evidence type="ECO:0000256" key="9">
    <source>
        <dbReference type="ARBA" id="ARBA00023065"/>
    </source>
</evidence>